<accession>A0A8S5LEB0</accession>
<proteinExistence type="predicted"/>
<evidence type="ECO:0000256" key="1">
    <source>
        <dbReference type="SAM" id="Phobius"/>
    </source>
</evidence>
<keyword evidence="1" id="KW-0472">Membrane</keyword>
<evidence type="ECO:0000313" key="2">
    <source>
        <dbReference type="EMBL" id="DAD68296.1"/>
    </source>
</evidence>
<name>A0A8S5LEB0_9CAUD</name>
<keyword evidence="1" id="KW-1133">Transmembrane helix</keyword>
<reference evidence="2" key="1">
    <citation type="journal article" date="2021" name="Proc. Natl. Acad. Sci. U.S.A.">
        <title>A Catalog of Tens of Thousands of Viruses from Human Metagenomes Reveals Hidden Associations with Chronic Diseases.</title>
        <authorList>
            <person name="Tisza M.J."/>
            <person name="Buck C.B."/>
        </authorList>
    </citation>
    <scope>NUCLEOTIDE SEQUENCE</scope>
    <source>
        <strain evidence="2">Ct4s49</strain>
    </source>
</reference>
<keyword evidence="1" id="KW-0812">Transmembrane</keyword>
<feature type="transmembrane region" description="Helical" evidence="1">
    <location>
        <begin position="29"/>
        <end position="53"/>
    </location>
</feature>
<dbReference type="EMBL" id="BK014699">
    <property type="protein sequence ID" value="DAD68296.1"/>
    <property type="molecule type" value="Genomic_DNA"/>
</dbReference>
<protein>
    <submittedName>
        <fullName evidence="2">Uncharacterized protein</fullName>
    </submittedName>
</protein>
<sequence length="55" mass="6464">MNNKRFTFKWLGVFMETANYNPKETRKTIWTITLAIAFLLIVGQLSDLIALFIRN</sequence>
<organism evidence="2">
    <name type="scientific">Podoviridae sp. ct4s49</name>
    <dbReference type="NCBI Taxonomy" id="2823555"/>
    <lineage>
        <taxon>Viruses</taxon>
        <taxon>Duplodnaviria</taxon>
        <taxon>Heunggongvirae</taxon>
        <taxon>Uroviricota</taxon>
        <taxon>Caudoviricetes</taxon>
    </lineage>
</organism>